<organism evidence="2 3">
    <name type="scientific">Papaver somniferum</name>
    <name type="common">Opium poppy</name>
    <dbReference type="NCBI Taxonomy" id="3469"/>
    <lineage>
        <taxon>Eukaryota</taxon>
        <taxon>Viridiplantae</taxon>
        <taxon>Streptophyta</taxon>
        <taxon>Embryophyta</taxon>
        <taxon>Tracheophyta</taxon>
        <taxon>Spermatophyta</taxon>
        <taxon>Magnoliopsida</taxon>
        <taxon>Ranunculales</taxon>
        <taxon>Papaveraceae</taxon>
        <taxon>Papaveroideae</taxon>
        <taxon>Papaver</taxon>
    </lineage>
</organism>
<dbReference type="PANTHER" id="PTHR31354:SF2">
    <property type="entry name" value="OS01G0793500 PROTEIN"/>
    <property type="match status" value="1"/>
</dbReference>
<dbReference type="Gramene" id="RZC65637">
    <property type="protein sequence ID" value="RZC65637"/>
    <property type="gene ID" value="C5167_009333"/>
</dbReference>
<dbReference type="Proteomes" id="UP000316621">
    <property type="component" value="Chromosome 6"/>
</dbReference>
<evidence type="ECO:0000256" key="1">
    <source>
        <dbReference type="SAM" id="Phobius"/>
    </source>
</evidence>
<sequence>MTEIQDTSTRNKKLCFNCGKIASPIGPILTAVLLFTICWCLIELYEIKVLHRAVQHKATMFWKIAGAKQPYFRKLLVNGPRTPFLVSNIYVIVCRCEVNAFLIRDEKILTKKSNRHLLQLRDDIGARKEISPEPTQCTTQLDVITMVWLREAHRLLRLCFSGSRIVAAIIKSTFGWITREEIWKDLYGYDSKHEIFKDCANKKTAVPIVTHVWISTYSQLHFVLHGILISLVGIIPLSLKNEQEKLTSYLSRLCSFFETMVHFKLSGKSFLYSQIPKWGENSNIAFLKKHMRASFVERPKPWVTNITVDSINSGDFLAISKIRGGWGAFETLEKWVTGTYVEHTAVCLKILKEIFGLENLVTKMRR</sequence>
<dbReference type="PANTHER" id="PTHR31354">
    <property type="entry name" value="OS01G0793500 PROTEIN"/>
    <property type="match status" value="1"/>
</dbReference>
<keyword evidence="1" id="KW-0812">Transmembrane</keyword>
<proteinExistence type="predicted"/>
<evidence type="ECO:0000313" key="2">
    <source>
        <dbReference type="EMBL" id="RZC65637.1"/>
    </source>
</evidence>
<evidence type="ECO:0000313" key="3">
    <source>
        <dbReference type="Proteomes" id="UP000316621"/>
    </source>
</evidence>
<keyword evidence="3" id="KW-1185">Reference proteome</keyword>
<gene>
    <name evidence="2" type="ORF">C5167_009333</name>
</gene>
<dbReference type="AlphaFoldDB" id="A0A4Y7JY70"/>
<dbReference type="EMBL" id="CM010720">
    <property type="protein sequence ID" value="RZC65637.1"/>
    <property type="molecule type" value="Genomic_DNA"/>
</dbReference>
<accession>A0A4Y7JY70</accession>
<protein>
    <submittedName>
        <fullName evidence="2">Uncharacterized protein</fullName>
    </submittedName>
</protein>
<keyword evidence="1" id="KW-1133">Transmembrane helix</keyword>
<name>A0A4Y7JY70_PAPSO</name>
<reference evidence="2 3" key="1">
    <citation type="journal article" date="2018" name="Science">
        <title>The opium poppy genome and morphinan production.</title>
        <authorList>
            <person name="Guo L."/>
            <person name="Winzer T."/>
            <person name="Yang X."/>
            <person name="Li Y."/>
            <person name="Ning Z."/>
            <person name="He Z."/>
            <person name="Teodor R."/>
            <person name="Lu Y."/>
            <person name="Bowser T.A."/>
            <person name="Graham I.A."/>
            <person name="Ye K."/>
        </authorList>
    </citation>
    <scope>NUCLEOTIDE SEQUENCE [LARGE SCALE GENOMIC DNA]</scope>
    <source>
        <strain evidence="3">cv. HN1</strain>
        <tissue evidence="2">Leaves</tissue>
    </source>
</reference>
<keyword evidence="1" id="KW-0472">Membrane</keyword>
<feature type="transmembrane region" description="Helical" evidence="1">
    <location>
        <begin position="21"/>
        <end position="42"/>
    </location>
</feature>